<gene>
    <name evidence="11" type="primary">106061735</name>
</gene>
<evidence type="ECO:0000256" key="4">
    <source>
        <dbReference type="ARBA" id="ARBA00022723"/>
    </source>
</evidence>
<evidence type="ECO:0000256" key="7">
    <source>
        <dbReference type="ARBA" id="ARBA00022833"/>
    </source>
</evidence>
<dbReference type="PANTHER" id="PTHR22937">
    <property type="entry name" value="E3 UBIQUITIN-PROTEIN LIGASE RNF165"/>
    <property type="match status" value="1"/>
</dbReference>
<dbReference type="Gene3D" id="3.30.40.10">
    <property type="entry name" value="Zinc/RING finger domain, C3HC4 (zinc finger)"/>
    <property type="match status" value="1"/>
</dbReference>
<dbReference type="RefSeq" id="XP_013075392.2">
    <property type="nucleotide sequence ID" value="XM_013219938.2"/>
</dbReference>
<dbReference type="VEuPathDB" id="VectorBase:BGLAX_027842"/>
<evidence type="ECO:0000256" key="1">
    <source>
        <dbReference type="ARBA" id="ARBA00000900"/>
    </source>
</evidence>
<dbReference type="Proteomes" id="UP000076420">
    <property type="component" value="Unassembled WGS sequence"/>
</dbReference>
<dbReference type="VEuPathDB" id="VectorBase:BGLB037868"/>
<proteinExistence type="predicted"/>
<evidence type="ECO:0000256" key="5">
    <source>
        <dbReference type="ARBA" id="ARBA00022771"/>
    </source>
</evidence>
<feature type="compositionally biased region" description="Low complexity" evidence="9">
    <location>
        <begin position="244"/>
        <end position="265"/>
    </location>
</feature>
<keyword evidence="3" id="KW-0808">Transferase</keyword>
<dbReference type="GO" id="GO:0008270">
    <property type="term" value="F:zinc ion binding"/>
    <property type="evidence" value="ECO:0007669"/>
    <property type="project" value="UniProtKB-KW"/>
</dbReference>
<evidence type="ECO:0000256" key="9">
    <source>
        <dbReference type="SAM" id="MobiDB-lite"/>
    </source>
</evidence>
<accession>A0A2C9M2S2</accession>
<dbReference type="PANTHER" id="PTHR22937:SF65">
    <property type="entry name" value="E3 UBIQUITIN-PROTEIN LIGASE ARK2C"/>
    <property type="match status" value="1"/>
</dbReference>
<organism evidence="11 12">
    <name type="scientific">Biomphalaria glabrata</name>
    <name type="common">Bloodfluke planorb</name>
    <name type="synonym">Freshwater snail</name>
    <dbReference type="NCBI Taxonomy" id="6526"/>
    <lineage>
        <taxon>Eukaryota</taxon>
        <taxon>Metazoa</taxon>
        <taxon>Spiralia</taxon>
        <taxon>Lophotrochozoa</taxon>
        <taxon>Mollusca</taxon>
        <taxon>Gastropoda</taxon>
        <taxon>Heterobranchia</taxon>
        <taxon>Euthyneura</taxon>
        <taxon>Panpulmonata</taxon>
        <taxon>Hygrophila</taxon>
        <taxon>Lymnaeoidea</taxon>
        <taxon>Planorbidae</taxon>
        <taxon>Biomphalaria</taxon>
    </lineage>
</organism>
<feature type="compositionally biased region" description="Basic and acidic residues" evidence="9">
    <location>
        <begin position="1"/>
        <end position="19"/>
    </location>
</feature>
<feature type="compositionally biased region" description="Basic and acidic residues" evidence="9">
    <location>
        <begin position="126"/>
        <end position="137"/>
    </location>
</feature>
<feature type="domain" description="RING-type" evidence="10">
    <location>
        <begin position="446"/>
        <end position="487"/>
    </location>
</feature>
<feature type="compositionally biased region" description="Low complexity" evidence="9">
    <location>
        <begin position="157"/>
        <end position="168"/>
    </location>
</feature>
<keyword evidence="4" id="KW-0479">Metal-binding</keyword>
<feature type="region of interest" description="Disordered" evidence="9">
    <location>
        <begin position="1"/>
        <end position="75"/>
    </location>
</feature>
<evidence type="ECO:0000313" key="12">
    <source>
        <dbReference type="Proteomes" id="UP000076420"/>
    </source>
</evidence>
<dbReference type="InterPro" id="IPR001841">
    <property type="entry name" value="Znf_RING"/>
</dbReference>
<dbReference type="SMART" id="SM00184">
    <property type="entry name" value="RING"/>
    <property type="match status" value="1"/>
</dbReference>
<dbReference type="STRING" id="6526.A0A2C9M2S2"/>
<sequence length="495" mass="55531">MNPDGHDSKDNHEKKEKASGHKKKEKAAKGKRRPRSNHDTFEGCSSMASEPLDGASNVVFQDNNHASTSHASDRTPFFTTFDRAWHHHPTYTEDQDSSFTRGLGTSPPSRQRQSDDDSQGSSSRSLEYDVWRRSHDWHSHRHQPPTLRNRGTKLGQSHSSENTASSSSTAQDFSPPRRHRSGRSEKNSSPRDGAVSFPDLVSSQAEEARSQDVNLFPRDDRSPSLSPHFTDFYANILRGLGTESEPFEISPDPPSSSSSVVMSDEAMARQLQEEEWHSGGHVPAYPYFEHNSFSPMRRQSRAPARTFSDTGPFGLLDLGQHQRQASRNEARARASRASRRRTHMDHMSQMSMSFLTDDITSLIFELFHNYGMSNIDIESLLNPNLNPGAVGDPIRNDYESLLALAERLGEVSKGMSEEDIQQIPTSRHVCDPDGATADPGGEKPQCNICLSDYQDGDEMRNLPCKHNYHVVCVDQWLKINATCPICRAELKKRNS</sequence>
<dbReference type="SUPFAM" id="SSF57850">
    <property type="entry name" value="RING/U-box"/>
    <property type="match status" value="1"/>
</dbReference>
<evidence type="ECO:0000313" key="11">
    <source>
        <dbReference type="EnsemblMetazoa" id="BGLB037868-PA"/>
    </source>
</evidence>
<dbReference type="Pfam" id="PF13639">
    <property type="entry name" value="zf-RING_2"/>
    <property type="match status" value="1"/>
</dbReference>
<dbReference type="AlphaFoldDB" id="A0A2C9M2S2"/>
<evidence type="ECO:0000256" key="3">
    <source>
        <dbReference type="ARBA" id="ARBA00022679"/>
    </source>
</evidence>
<dbReference type="KEGG" id="bgt:106061735"/>
<feature type="region of interest" description="Disordered" evidence="9">
    <location>
        <begin position="422"/>
        <end position="441"/>
    </location>
</feature>
<dbReference type="EC" id="2.3.2.27" evidence="2"/>
<name>A0A2C9M2S2_BIOGL</name>
<comment type="catalytic activity">
    <reaction evidence="1">
        <text>S-ubiquitinyl-[E2 ubiquitin-conjugating enzyme]-L-cysteine + [acceptor protein]-L-lysine = [E2 ubiquitin-conjugating enzyme]-L-cysteine + N(6)-ubiquitinyl-[acceptor protein]-L-lysine.</text>
        <dbReference type="EC" id="2.3.2.27"/>
    </reaction>
</comment>
<keyword evidence="5 8" id="KW-0863">Zinc-finger</keyword>
<evidence type="ECO:0000259" key="10">
    <source>
        <dbReference type="PROSITE" id="PS50089"/>
    </source>
</evidence>
<feature type="region of interest" description="Disordered" evidence="9">
    <location>
        <begin position="89"/>
        <end position="227"/>
    </location>
</feature>
<feature type="compositionally biased region" description="Polar residues" evidence="9">
    <location>
        <begin position="58"/>
        <end position="70"/>
    </location>
</feature>
<dbReference type="InterPro" id="IPR045191">
    <property type="entry name" value="MBR1/2-like"/>
</dbReference>
<feature type="region of interest" description="Disordered" evidence="9">
    <location>
        <begin position="296"/>
        <end position="343"/>
    </location>
</feature>
<evidence type="ECO:0000256" key="8">
    <source>
        <dbReference type="PROSITE-ProRule" id="PRU00175"/>
    </source>
</evidence>
<feature type="region of interest" description="Disordered" evidence="9">
    <location>
        <begin position="244"/>
        <end position="267"/>
    </location>
</feature>
<keyword evidence="7" id="KW-0862">Zinc</keyword>
<evidence type="ECO:0000256" key="6">
    <source>
        <dbReference type="ARBA" id="ARBA00022786"/>
    </source>
</evidence>
<dbReference type="OrthoDB" id="8062037at2759"/>
<dbReference type="InterPro" id="IPR013083">
    <property type="entry name" value="Znf_RING/FYVE/PHD"/>
</dbReference>
<dbReference type="PROSITE" id="PS50089">
    <property type="entry name" value="ZF_RING_2"/>
    <property type="match status" value="1"/>
</dbReference>
<keyword evidence="6" id="KW-0833">Ubl conjugation pathway</keyword>
<evidence type="ECO:0000256" key="2">
    <source>
        <dbReference type="ARBA" id="ARBA00012483"/>
    </source>
</evidence>
<dbReference type="EnsemblMetazoa" id="BGLB037868-RA">
    <property type="protein sequence ID" value="BGLB037868-PA"/>
    <property type="gene ID" value="BGLB037868"/>
</dbReference>
<protein>
    <recommendedName>
        <fullName evidence="2">RING-type E3 ubiquitin transferase</fullName>
        <ecNumber evidence="2">2.3.2.27</ecNumber>
    </recommendedName>
</protein>
<dbReference type="GO" id="GO:0061630">
    <property type="term" value="F:ubiquitin protein ligase activity"/>
    <property type="evidence" value="ECO:0007669"/>
    <property type="project" value="UniProtKB-EC"/>
</dbReference>
<feature type="compositionally biased region" description="Basic residues" evidence="9">
    <location>
        <begin position="20"/>
        <end position="35"/>
    </location>
</feature>
<reference evidence="11" key="1">
    <citation type="submission" date="2020-05" db="UniProtKB">
        <authorList>
            <consortium name="EnsemblMetazoa"/>
        </authorList>
    </citation>
    <scope>IDENTIFICATION</scope>
    <source>
        <strain evidence="11">BB02</strain>
    </source>
</reference>
<feature type="compositionally biased region" description="Basic residues" evidence="9">
    <location>
        <begin position="333"/>
        <end position="343"/>
    </location>
</feature>